<comment type="catalytic activity">
    <reaction evidence="4">
        <text>L-alanine = D-alanine</text>
        <dbReference type="Rhea" id="RHEA:20249"/>
        <dbReference type="ChEBI" id="CHEBI:57416"/>
        <dbReference type="ChEBI" id="CHEBI:57972"/>
        <dbReference type="EC" id="5.1.1.1"/>
    </reaction>
</comment>
<dbReference type="Gene3D" id="3.20.20.10">
    <property type="entry name" value="Alanine racemase"/>
    <property type="match status" value="1"/>
</dbReference>
<dbReference type="PANTHER" id="PTHR30511">
    <property type="entry name" value="ALANINE RACEMASE"/>
    <property type="match status" value="1"/>
</dbReference>
<evidence type="ECO:0000313" key="9">
    <source>
        <dbReference type="Proteomes" id="UP000198742"/>
    </source>
</evidence>
<evidence type="ECO:0000256" key="4">
    <source>
        <dbReference type="HAMAP-Rule" id="MF_01201"/>
    </source>
</evidence>
<feature type="active site" description="Proton acceptor; specific for D-alanine" evidence="4">
    <location>
        <position position="41"/>
    </location>
</feature>
<name>A0A1H4T239_9ACTN</name>
<comment type="cofactor">
    <cofactor evidence="1 4 5">
        <name>pyridoxal 5'-phosphate</name>
        <dbReference type="ChEBI" id="CHEBI:597326"/>
    </cofactor>
</comment>
<dbReference type="OrthoDB" id="9813814at2"/>
<dbReference type="InterPro" id="IPR000821">
    <property type="entry name" value="Ala_racemase"/>
</dbReference>
<dbReference type="GO" id="GO:0005829">
    <property type="term" value="C:cytosol"/>
    <property type="evidence" value="ECO:0007669"/>
    <property type="project" value="TreeGrafter"/>
</dbReference>
<dbReference type="SUPFAM" id="SSF50621">
    <property type="entry name" value="Alanine racemase C-terminal domain-like"/>
    <property type="match status" value="1"/>
</dbReference>
<dbReference type="FunFam" id="3.20.20.10:FF:000002">
    <property type="entry name" value="Alanine racemase"/>
    <property type="match status" value="1"/>
</dbReference>
<dbReference type="Pfam" id="PF00842">
    <property type="entry name" value="Ala_racemase_C"/>
    <property type="match status" value="1"/>
</dbReference>
<feature type="binding site" evidence="4 6">
    <location>
        <position position="314"/>
    </location>
    <ligand>
        <name>substrate</name>
    </ligand>
</feature>
<dbReference type="SUPFAM" id="SSF51419">
    <property type="entry name" value="PLP-binding barrel"/>
    <property type="match status" value="1"/>
</dbReference>
<reference evidence="9" key="1">
    <citation type="submission" date="2016-10" db="EMBL/GenBank/DDBJ databases">
        <authorList>
            <person name="Varghese N."/>
            <person name="Submissions S."/>
        </authorList>
    </citation>
    <scope>NUCLEOTIDE SEQUENCE [LARGE SCALE GENOMIC DNA]</scope>
    <source>
        <strain evidence="9">DSM 22017</strain>
    </source>
</reference>
<dbReference type="InterPro" id="IPR001608">
    <property type="entry name" value="Ala_racemase_N"/>
</dbReference>
<dbReference type="AlphaFoldDB" id="A0A1H4T239"/>
<proteinExistence type="inferred from homology"/>
<dbReference type="RefSeq" id="WP_090969328.1">
    <property type="nucleotide sequence ID" value="NZ_FNRT01000002.1"/>
</dbReference>
<dbReference type="EC" id="5.1.1.1" evidence="4"/>
<keyword evidence="3 4" id="KW-0413">Isomerase</keyword>
<dbReference type="NCBIfam" id="TIGR00492">
    <property type="entry name" value="alr"/>
    <property type="match status" value="1"/>
</dbReference>
<feature type="binding site" evidence="4 6">
    <location>
        <position position="134"/>
    </location>
    <ligand>
        <name>substrate</name>
    </ligand>
</feature>
<dbReference type="PANTHER" id="PTHR30511:SF0">
    <property type="entry name" value="ALANINE RACEMASE, CATABOLIC-RELATED"/>
    <property type="match status" value="1"/>
</dbReference>
<evidence type="ECO:0000256" key="3">
    <source>
        <dbReference type="ARBA" id="ARBA00023235"/>
    </source>
</evidence>
<protein>
    <recommendedName>
        <fullName evidence="4">Alanine racemase</fullName>
        <ecNumber evidence="4">5.1.1.1</ecNumber>
    </recommendedName>
</protein>
<dbReference type="InterPro" id="IPR009006">
    <property type="entry name" value="Ala_racemase/Decarboxylase_C"/>
</dbReference>
<dbReference type="UniPathway" id="UPA00042">
    <property type="reaction ID" value="UER00497"/>
</dbReference>
<keyword evidence="2 4" id="KW-0663">Pyridoxal phosphate</keyword>
<dbReference type="CDD" id="cd00430">
    <property type="entry name" value="PLPDE_III_AR"/>
    <property type="match status" value="1"/>
</dbReference>
<comment type="pathway">
    <text evidence="4">Amino-acid biosynthesis; D-alanine biosynthesis; D-alanine from L-alanine: step 1/1.</text>
</comment>
<dbReference type="Pfam" id="PF01168">
    <property type="entry name" value="Ala_racemase_N"/>
    <property type="match status" value="1"/>
</dbReference>
<evidence type="ECO:0000256" key="2">
    <source>
        <dbReference type="ARBA" id="ARBA00022898"/>
    </source>
</evidence>
<dbReference type="PRINTS" id="PR00992">
    <property type="entry name" value="ALARACEMASE"/>
</dbReference>
<gene>
    <name evidence="8" type="ORF">SAMN04489844_2419</name>
</gene>
<comment type="similarity">
    <text evidence="4">Belongs to the alanine racemase family.</text>
</comment>
<feature type="modified residue" description="N6-(pyridoxal phosphate)lysine" evidence="4 5">
    <location>
        <position position="41"/>
    </location>
</feature>
<dbReference type="Proteomes" id="UP000198742">
    <property type="component" value="Unassembled WGS sequence"/>
</dbReference>
<dbReference type="Gene3D" id="2.40.37.10">
    <property type="entry name" value="Lyase, Ornithine Decarboxylase, Chain A, domain 1"/>
    <property type="match status" value="1"/>
</dbReference>
<dbReference type="HAMAP" id="MF_01201">
    <property type="entry name" value="Ala_racemase"/>
    <property type="match status" value="1"/>
</dbReference>
<evidence type="ECO:0000256" key="5">
    <source>
        <dbReference type="PIRSR" id="PIRSR600821-50"/>
    </source>
</evidence>
<dbReference type="EMBL" id="FNRT01000002">
    <property type="protein sequence ID" value="SEC50492.1"/>
    <property type="molecule type" value="Genomic_DNA"/>
</dbReference>
<keyword evidence="9" id="KW-1185">Reference proteome</keyword>
<dbReference type="STRING" id="402596.SAMN04489844_2419"/>
<dbReference type="PROSITE" id="PS00395">
    <property type="entry name" value="ALANINE_RACEMASE"/>
    <property type="match status" value="1"/>
</dbReference>
<dbReference type="GO" id="GO:0030632">
    <property type="term" value="P:D-alanine biosynthetic process"/>
    <property type="evidence" value="ECO:0007669"/>
    <property type="project" value="UniProtKB-UniRule"/>
</dbReference>
<dbReference type="InterPro" id="IPR029066">
    <property type="entry name" value="PLP-binding_barrel"/>
</dbReference>
<dbReference type="InterPro" id="IPR020622">
    <property type="entry name" value="Ala_racemase_pyridoxalP-BS"/>
</dbReference>
<organism evidence="8 9">
    <name type="scientific">Nocardioides exalbidus</name>
    <dbReference type="NCBI Taxonomy" id="402596"/>
    <lineage>
        <taxon>Bacteria</taxon>
        <taxon>Bacillati</taxon>
        <taxon>Actinomycetota</taxon>
        <taxon>Actinomycetes</taxon>
        <taxon>Propionibacteriales</taxon>
        <taxon>Nocardioidaceae</taxon>
        <taxon>Nocardioides</taxon>
    </lineage>
</organism>
<evidence type="ECO:0000256" key="6">
    <source>
        <dbReference type="PIRSR" id="PIRSR600821-52"/>
    </source>
</evidence>
<dbReference type="SMART" id="SM01005">
    <property type="entry name" value="Ala_racemase_C"/>
    <property type="match status" value="1"/>
</dbReference>
<evidence type="ECO:0000313" key="8">
    <source>
        <dbReference type="EMBL" id="SEC50492.1"/>
    </source>
</evidence>
<dbReference type="GO" id="GO:0008784">
    <property type="term" value="F:alanine racemase activity"/>
    <property type="evidence" value="ECO:0007669"/>
    <property type="project" value="UniProtKB-UniRule"/>
</dbReference>
<evidence type="ECO:0000256" key="1">
    <source>
        <dbReference type="ARBA" id="ARBA00001933"/>
    </source>
</evidence>
<accession>A0A1H4T239</accession>
<feature type="domain" description="Alanine racemase C-terminal" evidence="7">
    <location>
        <begin position="245"/>
        <end position="372"/>
    </location>
</feature>
<feature type="active site" description="Proton acceptor; specific for L-alanine" evidence="4">
    <location>
        <position position="266"/>
    </location>
</feature>
<dbReference type="GO" id="GO:0009252">
    <property type="term" value="P:peptidoglycan biosynthetic process"/>
    <property type="evidence" value="ECO:0007669"/>
    <property type="project" value="TreeGrafter"/>
</dbReference>
<sequence>MTGPAYRAEIVVDLAAVRHNVRILKDLVSVDGPVQLMAVVKADAYGHGMVEVAAAARDAGADWLGVATLDEALALRAAGDQGPLLCWLTAPGDDYAAGVAAGIELTAYSVEELEEIAAVGGARVQLKVDTGLSRGGAPRAEWPAFFAAAATLEDDRRITVTGLWSHLAASDEPAHPANDAQEAAFREALVLAEEAGLEPEVTHLANSAATLLRPSAHFDLVRCGIATYGLDPAPGTSPRVGLRPAMTARARLVMSKEIAAGDGVSYGHTWVADRDTSVGVVPTGYGEGVPRAAGNAASVWVEDSLRPVRGRVCMDQLVVDLHGELPPPGTEVVLFGPGDRGEPTAQDWADAVDTISYEIVTRIGGRFVRRHVDSDASPDVEGTAR</sequence>
<evidence type="ECO:0000259" key="7">
    <source>
        <dbReference type="SMART" id="SM01005"/>
    </source>
</evidence>
<dbReference type="GO" id="GO:0030170">
    <property type="term" value="F:pyridoxal phosphate binding"/>
    <property type="evidence" value="ECO:0007669"/>
    <property type="project" value="UniProtKB-UniRule"/>
</dbReference>
<dbReference type="InterPro" id="IPR011079">
    <property type="entry name" value="Ala_racemase_C"/>
</dbReference>
<comment type="function">
    <text evidence="4">Catalyzes the interconversion of L-alanine and D-alanine. May also act on other amino acids.</text>
</comment>